<feature type="domain" description="Gfo/Idh/MocA-like oxidoreductase N-terminal" evidence="1">
    <location>
        <begin position="6"/>
        <end position="127"/>
    </location>
</feature>
<dbReference type="RefSeq" id="WP_210037951.1">
    <property type="nucleotide sequence ID" value="NZ_JBHLVU010000022.1"/>
</dbReference>
<dbReference type="Proteomes" id="UP001519887">
    <property type="component" value="Unassembled WGS sequence"/>
</dbReference>
<organism evidence="3 4">
    <name type="scientific">Paenibacillus sepulcri</name>
    <dbReference type="NCBI Taxonomy" id="359917"/>
    <lineage>
        <taxon>Bacteria</taxon>
        <taxon>Bacillati</taxon>
        <taxon>Bacillota</taxon>
        <taxon>Bacilli</taxon>
        <taxon>Bacillales</taxon>
        <taxon>Paenibacillaceae</taxon>
        <taxon>Paenibacillus</taxon>
    </lineage>
</organism>
<reference evidence="3 4" key="1">
    <citation type="submission" date="2021-07" db="EMBL/GenBank/DDBJ databases">
        <title>Paenibacillus radiodurans sp. nov., isolated from the southeastern edge of Tengger Desert.</title>
        <authorList>
            <person name="Zhang G."/>
        </authorList>
    </citation>
    <scope>NUCLEOTIDE SEQUENCE [LARGE SCALE GENOMIC DNA]</scope>
    <source>
        <strain evidence="3 4">CCM 7311</strain>
    </source>
</reference>
<protein>
    <submittedName>
        <fullName evidence="3">Gfo/Idh/MocA family oxidoreductase</fullName>
    </submittedName>
</protein>
<evidence type="ECO:0000313" key="4">
    <source>
        <dbReference type="Proteomes" id="UP001519887"/>
    </source>
</evidence>
<name>A0ABS7BX99_9BACL</name>
<gene>
    <name evidence="3" type="ORF">K0U00_04445</name>
</gene>
<dbReference type="InterPro" id="IPR036291">
    <property type="entry name" value="NAD(P)-bd_dom_sf"/>
</dbReference>
<accession>A0ABS7BX99</accession>
<sequence length="342" mass="39137">MMTKKFRGAVIGYGGAFNMGKVHAEQMTRFGIEFTAACDLDPARMEQAKLDFPHIRTYTRVEELLEQQDIDLVTVITPHNTHAPLAEQVLGSGKHCILEKPMCIHAVDADRLVKLAQSRNLMLSVYHNRRWDGWYLTLKELLEKDILGELFHVEMFIGGFRKPQDWWRSDKDISGGAFYDWGAHYLDYLLGVIPGRVKTVKGFIQNRLWHEFSNEDHMDSIISFDNGTMAHIQVSSIAHAGKPQFRFLGTKGAIVDENIRDGELMLYTELKGIKVETKVKCQENRQEYYYHNIADHLMNGAELIVKPEEARRLIAIIETTEKAALTGKELTVPYEEELLVGK</sequence>
<dbReference type="SUPFAM" id="SSF51735">
    <property type="entry name" value="NAD(P)-binding Rossmann-fold domains"/>
    <property type="match status" value="1"/>
</dbReference>
<dbReference type="Gene3D" id="3.40.50.720">
    <property type="entry name" value="NAD(P)-binding Rossmann-like Domain"/>
    <property type="match status" value="1"/>
</dbReference>
<dbReference type="InterPro" id="IPR000683">
    <property type="entry name" value="Gfo/Idh/MocA-like_OxRdtase_N"/>
</dbReference>
<dbReference type="Pfam" id="PF22725">
    <property type="entry name" value="GFO_IDH_MocA_C3"/>
    <property type="match status" value="1"/>
</dbReference>
<dbReference type="PANTHER" id="PTHR43708:SF8">
    <property type="entry name" value="OXIDOREDUCTASE"/>
    <property type="match status" value="1"/>
</dbReference>
<dbReference type="InterPro" id="IPR051317">
    <property type="entry name" value="Gfo/Idh/MocA_oxidoreduct"/>
</dbReference>
<proteinExistence type="predicted"/>
<dbReference type="EMBL" id="JAHZIK010000057">
    <property type="protein sequence ID" value="MBW7453282.1"/>
    <property type="molecule type" value="Genomic_DNA"/>
</dbReference>
<dbReference type="PANTHER" id="PTHR43708">
    <property type="entry name" value="CONSERVED EXPRESSED OXIDOREDUCTASE (EUROFUNG)"/>
    <property type="match status" value="1"/>
</dbReference>
<evidence type="ECO:0000259" key="2">
    <source>
        <dbReference type="Pfam" id="PF22725"/>
    </source>
</evidence>
<comment type="caution">
    <text evidence="3">The sequence shown here is derived from an EMBL/GenBank/DDBJ whole genome shotgun (WGS) entry which is preliminary data.</text>
</comment>
<dbReference type="Gene3D" id="3.30.360.10">
    <property type="entry name" value="Dihydrodipicolinate Reductase, domain 2"/>
    <property type="match status" value="1"/>
</dbReference>
<evidence type="ECO:0000313" key="3">
    <source>
        <dbReference type="EMBL" id="MBW7453282.1"/>
    </source>
</evidence>
<dbReference type="Pfam" id="PF01408">
    <property type="entry name" value="GFO_IDH_MocA"/>
    <property type="match status" value="1"/>
</dbReference>
<evidence type="ECO:0000259" key="1">
    <source>
        <dbReference type="Pfam" id="PF01408"/>
    </source>
</evidence>
<keyword evidence="4" id="KW-1185">Reference proteome</keyword>
<feature type="domain" description="GFO/IDH/MocA-like oxidoreductase" evidence="2">
    <location>
        <begin position="135"/>
        <end position="254"/>
    </location>
</feature>
<dbReference type="InterPro" id="IPR055170">
    <property type="entry name" value="GFO_IDH_MocA-like_dom"/>
</dbReference>
<dbReference type="SUPFAM" id="SSF55347">
    <property type="entry name" value="Glyceraldehyde-3-phosphate dehydrogenase-like, C-terminal domain"/>
    <property type="match status" value="1"/>
</dbReference>